<evidence type="ECO:0000256" key="1">
    <source>
        <dbReference type="SAM" id="Phobius"/>
    </source>
</evidence>
<dbReference type="PROSITE" id="PS51257">
    <property type="entry name" value="PROKAR_LIPOPROTEIN"/>
    <property type="match status" value="1"/>
</dbReference>
<evidence type="ECO:0000313" key="3">
    <source>
        <dbReference type="EMBL" id="MBT1698349.1"/>
    </source>
</evidence>
<proteinExistence type="predicted"/>
<name>A0AAP2GJT4_9BACT</name>
<dbReference type="Gene3D" id="3.30.10.20">
    <property type="match status" value="3"/>
</dbReference>
<dbReference type="SUPFAM" id="SSF54184">
    <property type="entry name" value="Penicillin-binding protein 2x (pbp-2x), c-terminal domain"/>
    <property type="match status" value="1"/>
</dbReference>
<dbReference type="SMART" id="SM00740">
    <property type="entry name" value="PASTA"/>
    <property type="match status" value="3"/>
</dbReference>
<organism evidence="3 4">
    <name type="scientific">Chryseosolibacter histidini</name>
    <dbReference type="NCBI Taxonomy" id="2782349"/>
    <lineage>
        <taxon>Bacteria</taxon>
        <taxon>Pseudomonadati</taxon>
        <taxon>Bacteroidota</taxon>
        <taxon>Cytophagia</taxon>
        <taxon>Cytophagales</taxon>
        <taxon>Chryseotaleaceae</taxon>
        <taxon>Chryseosolibacter</taxon>
    </lineage>
</organism>
<evidence type="ECO:0000313" key="4">
    <source>
        <dbReference type="Proteomes" id="UP001319200"/>
    </source>
</evidence>
<keyword evidence="1" id="KW-0812">Transmembrane</keyword>
<feature type="domain" description="PASTA" evidence="2">
    <location>
        <begin position="186"/>
        <end position="252"/>
    </location>
</feature>
<keyword evidence="1" id="KW-1133">Transmembrane helix</keyword>
<dbReference type="PROSITE" id="PS51178">
    <property type="entry name" value="PASTA"/>
    <property type="match status" value="2"/>
</dbReference>
<keyword evidence="4" id="KW-1185">Reference proteome</keyword>
<reference evidence="3 4" key="1">
    <citation type="submission" date="2021-05" db="EMBL/GenBank/DDBJ databases">
        <title>A Polyphasic approach of four new species of the genus Ohtaekwangia: Ohtaekwangia histidinii sp. nov., Ohtaekwangia cretensis sp. nov., Ohtaekwangia indiensis sp. nov., Ohtaekwangia reichenbachii sp. nov. from diverse environment.</title>
        <authorList>
            <person name="Octaviana S."/>
        </authorList>
    </citation>
    <scope>NUCLEOTIDE SEQUENCE [LARGE SCALE GENOMIC DNA]</scope>
    <source>
        <strain evidence="3 4">PWU4</strain>
    </source>
</reference>
<evidence type="ECO:0000259" key="2">
    <source>
        <dbReference type="PROSITE" id="PS51178"/>
    </source>
</evidence>
<dbReference type="Proteomes" id="UP001319200">
    <property type="component" value="Unassembled WGS sequence"/>
</dbReference>
<dbReference type="AlphaFoldDB" id="A0AAP2GJT4"/>
<dbReference type="EMBL" id="JAHESF010000014">
    <property type="protein sequence ID" value="MBT1698349.1"/>
    <property type="molecule type" value="Genomic_DNA"/>
</dbReference>
<feature type="domain" description="PASTA" evidence="2">
    <location>
        <begin position="46"/>
        <end position="112"/>
    </location>
</feature>
<dbReference type="RefSeq" id="WP_254164412.1">
    <property type="nucleotide sequence ID" value="NZ_JAHESF010000014.1"/>
</dbReference>
<comment type="caution">
    <text evidence="3">The sequence shown here is derived from an EMBL/GenBank/DDBJ whole genome shotgun (WGS) entry which is preliminary data.</text>
</comment>
<gene>
    <name evidence="3" type="ORF">KK083_15770</name>
</gene>
<keyword evidence="1" id="KW-0472">Membrane</keyword>
<dbReference type="CDD" id="cd06577">
    <property type="entry name" value="PASTA_pknB"/>
    <property type="match status" value="2"/>
</dbReference>
<dbReference type="InterPro" id="IPR005543">
    <property type="entry name" value="PASTA_dom"/>
</dbReference>
<feature type="transmembrane region" description="Helical" evidence="1">
    <location>
        <begin position="12"/>
        <end position="39"/>
    </location>
</feature>
<sequence length="271" mass="29781">MKFDFKKYNRNTLGGLLIHIVLAGCLLLLLSFFYFYAYLPNVTNHGESITVPNIEGLPVQKVEAFLAKHDLRFEVNDSAYSSQYPPLTVLKQYPSPGAQVKENRKVYVSVNRINPPTVQMPDILNTSLINAEAVLRGSELKRGKITLVRGPFLNLVQEIRIKGNKVSPGAAVAKGTVVDLVVMDGGSVYLPTPNVLDYSYEDAKLSLIGSNLNLNVTLVGDTTGMNAVVLKQKPGPNENIKVGDVVDLWIGAPNTEVPDEEENQDDQNNEN</sequence>
<dbReference type="Pfam" id="PF03793">
    <property type="entry name" value="PASTA"/>
    <property type="match status" value="2"/>
</dbReference>
<accession>A0AAP2GJT4</accession>
<protein>
    <submittedName>
        <fullName evidence="3">PASTA domain-containing protein</fullName>
    </submittedName>
</protein>